<reference evidence="1" key="1">
    <citation type="journal article" date="2014" name="Front. Microbiol.">
        <title>High frequency of phylogenetically diverse reductive dehalogenase-homologous genes in deep subseafloor sedimentary metagenomes.</title>
        <authorList>
            <person name="Kawai M."/>
            <person name="Futagami T."/>
            <person name="Toyoda A."/>
            <person name="Takaki Y."/>
            <person name="Nishi S."/>
            <person name="Hori S."/>
            <person name="Arai W."/>
            <person name="Tsubouchi T."/>
            <person name="Morono Y."/>
            <person name="Uchiyama I."/>
            <person name="Ito T."/>
            <person name="Fujiyama A."/>
            <person name="Inagaki F."/>
            <person name="Takami H."/>
        </authorList>
    </citation>
    <scope>NUCLEOTIDE SEQUENCE</scope>
    <source>
        <strain evidence="1">Expedition CK06-06</strain>
    </source>
</reference>
<proteinExistence type="predicted"/>
<dbReference type="EMBL" id="BARU01031958">
    <property type="protein sequence ID" value="GAH65554.1"/>
    <property type="molecule type" value="Genomic_DNA"/>
</dbReference>
<protein>
    <submittedName>
        <fullName evidence="1">Uncharacterized protein</fullName>
    </submittedName>
</protein>
<sequence>MLFNFICQETTQVDPAVVDIDIVDKRIGTGKINPFEKARRM</sequence>
<accession>X1IHF8</accession>
<organism evidence="1">
    <name type="scientific">marine sediment metagenome</name>
    <dbReference type="NCBI Taxonomy" id="412755"/>
    <lineage>
        <taxon>unclassified sequences</taxon>
        <taxon>metagenomes</taxon>
        <taxon>ecological metagenomes</taxon>
    </lineage>
</organism>
<name>X1IHF8_9ZZZZ</name>
<comment type="caution">
    <text evidence="1">The sequence shown here is derived from an EMBL/GenBank/DDBJ whole genome shotgun (WGS) entry which is preliminary data.</text>
</comment>
<evidence type="ECO:0000313" key="1">
    <source>
        <dbReference type="EMBL" id="GAH65554.1"/>
    </source>
</evidence>
<dbReference type="AlphaFoldDB" id="X1IHF8"/>
<gene>
    <name evidence="1" type="ORF">S03H2_50470</name>
</gene>
<feature type="non-terminal residue" evidence="1">
    <location>
        <position position="41"/>
    </location>
</feature>